<feature type="non-terminal residue" evidence="2">
    <location>
        <position position="1"/>
    </location>
</feature>
<dbReference type="EMBL" id="QJKJ01012479">
    <property type="protein sequence ID" value="RDX68547.1"/>
    <property type="molecule type" value="Genomic_DNA"/>
</dbReference>
<gene>
    <name evidence="2" type="ORF">CR513_52448</name>
</gene>
<evidence type="ECO:0000313" key="3">
    <source>
        <dbReference type="Proteomes" id="UP000257109"/>
    </source>
</evidence>
<comment type="caution">
    <text evidence="2">The sequence shown here is derived from an EMBL/GenBank/DDBJ whole genome shotgun (WGS) entry which is preliminary data.</text>
</comment>
<proteinExistence type="predicted"/>
<name>A0A371ER75_MUCPR</name>
<dbReference type="Pfam" id="PF25597">
    <property type="entry name" value="SH3_retrovirus"/>
    <property type="match status" value="1"/>
</dbReference>
<dbReference type="InterPro" id="IPR057670">
    <property type="entry name" value="SH3_retrovirus"/>
</dbReference>
<feature type="domain" description="Retroviral polymerase SH3-like" evidence="1">
    <location>
        <begin position="65"/>
        <end position="99"/>
    </location>
</feature>
<keyword evidence="3" id="KW-1185">Reference proteome</keyword>
<accession>A0A371ER75</accession>
<sequence length="103" mass="12246">MKFLKNCKKFKAQVENESKFVIKSPRIDKGKEFISMELNKLCRTNVTLYIIVVSYFTQQNKFEIRTWLNDKSEKYASIGYSLNSKGYKLFNHIDRKIVIVHKC</sequence>
<protein>
    <recommendedName>
        <fullName evidence="1">Retroviral polymerase SH3-like domain-containing protein</fullName>
    </recommendedName>
</protein>
<reference evidence="2" key="1">
    <citation type="submission" date="2018-05" db="EMBL/GenBank/DDBJ databases">
        <title>Draft genome of Mucuna pruriens seed.</title>
        <authorList>
            <person name="Nnadi N.E."/>
            <person name="Vos R."/>
            <person name="Hasami M.H."/>
            <person name="Devisetty U.K."/>
            <person name="Aguiy J.C."/>
        </authorList>
    </citation>
    <scope>NUCLEOTIDE SEQUENCE [LARGE SCALE GENOMIC DNA]</scope>
    <source>
        <strain evidence="2">JCA_2017</strain>
    </source>
</reference>
<organism evidence="2 3">
    <name type="scientific">Mucuna pruriens</name>
    <name type="common">Velvet bean</name>
    <name type="synonym">Dolichos pruriens</name>
    <dbReference type="NCBI Taxonomy" id="157652"/>
    <lineage>
        <taxon>Eukaryota</taxon>
        <taxon>Viridiplantae</taxon>
        <taxon>Streptophyta</taxon>
        <taxon>Embryophyta</taxon>
        <taxon>Tracheophyta</taxon>
        <taxon>Spermatophyta</taxon>
        <taxon>Magnoliopsida</taxon>
        <taxon>eudicotyledons</taxon>
        <taxon>Gunneridae</taxon>
        <taxon>Pentapetalae</taxon>
        <taxon>rosids</taxon>
        <taxon>fabids</taxon>
        <taxon>Fabales</taxon>
        <taxon>Fabaceae</taxon>
        <taxon>Papilionoideae</taxon>
        <taxon>50 kb inversion clade</taxon>
        <taxon>NPAAA clade</taxon>
        <taxon>indigoferoid/millettioid clade</taxon>
        <taxon>Phaseoleae</taxon>
        <taxon>Mucuna</taxon>
    </lineage>
</organism>
<evidence type="ECO:0000259" key="1">
    <source>
        <dbReference type="Pfam" id="PF25597"/>
    </source>
</evidence>
<dbReference type="AlphaFoldDB" id="A0A371ER75"/>
<dbReference type="Proteomes" id="UP000257109">
    <property type="component" value="Unassembled WGS sequence"/>
</dbReference>
<evidence type="ECO:0000313" key="2">
    <source>
        <dbReference type="EMBL" id="RDX68547.1"/>
    </source>
</evidence>